<name>A0AA88DNE5_FICCA</name>
<keyword evidence="2" id="KW-1185">Reference proteome</keyword>
<reference evidence="1" key="1">
    <citation type="submission" date="2023-07" db="EMBL/GenBank/DDBJ databases">
        <title>draft genome sequence of fig (Ficus carica).</title>
        <authorList>
            <person name="Takahashi T."/>
            <person name="Nishimura K."/>
        </authorList>
    </citation>
    <scope>NUCLEOTIDE SEQUENCE</scope>
</reference>
<accession>A0AA88DNE5</accession>
<organism evidence="1 2">
    <name type="scientific">Ficus carica</name>
    <name type="common">Common fig</name>
    <dbReference type="NCBI Taxonomy" id="3494"/>
    <lineage>
        <taxon>Eukaryota</taxon>
        <taxon>Viridiplantae</taxon>
        <taxon>Streptophyta</taxon>
        <taxon>Embryophyta</taxon>
        <taxon>Tracheophyta</taxon>
        <taxon>Spermatophyta</taxon>
        <taxon>Magnoliopsida</taxon>
        <taxon>eudicotyledons</taxon>
        <taxon>Gunneridae</taxon>
        <taxon>Pentapetalae</taxon>
        <taxon>rosids</taxon>
        <taxon>fabids</taxon>
        <taxon>Rosales</taxon>
        <taxon>Moraceae</taxon>
        <taxon>Ficeae</taxon>
        <taxon>Ficus</taxon>
    </lineage>
</organism>
<dbReference type="EMBL" id="BTGU01000079">
    <property type="protein sequence ID" value="GMN58542.1"/>
    <property type="molecule type" value="Genomic_DNA"/>
</dbReference>
<gene>
    <name evidence="1" type="ORF">TIFTF001_027637</name>
</gene>
<proteinExistence type="predicted"/>
<dbReference type="AlphaFoldDB" id="A0AA88DNE5"/>
<dbReference type="Gramene" id="FCD_00013080-RA">
    <property type="protein sequence ID" value="FCD_00013080-RA:cds"/>
    <property type="gene ID" value="FCD_00013080"/>
</dbReference>
<protein>
    <submittedName>
        <fullName evidence="1">Uncharacterized protein</fullName>
    </submittedName>
</protein>
<comment type="caution">
    <text evidence="1">The sequence shown here is derived from an EMBL/GenBank/DDBJ whole genome shotgun (WGS) entry which is preliminary data.</text>
</comment>
<dbReference type="Proteomes" id="UP001187192">
    <property type="component" value="Unassembled WGS sequence"/>
</dbReference>
<sequence length="106" mass="12332">MYYLWQRTKEDKGGCFERRYFRPLSLPLFLWDLCSKRGHVITVSAAEEEVRLYFILPEQCAVGDDDAASPLFQLTFTSNQASHLNAPCQCELSRWMMVSRNILALH</sequence>
<evidence type="ECO:0000313" key="2">
    <source>
        <dbReference type="Proteomes" id="UP001187192"/>
    </source>
</evidence>
<evidence type="ECO:0000313" key="1">
    <source>
        <dbReference type="EMBL" id="GMN58542.1"/>
    </source>
</evidence>